<gene>
    <name evidence="2" type="ORF">HK100_008262</name>
</gene>
<dbReference type="AlphaFoldDB" id="A0AAD5XIN0"/>
<keyword evidence="3" id="KW-1185">Reference proteome</keyword>
<organism evidence="2 3">
    <name type="scientific">Physocladia obscura</name>
    <dbReference type="NCBI Taxonomy" id="109957"/>
    <lineage>
        <taxon>Eukaryota</taxon>
        <taxon>Fungi</taxon>
        <taxon>Fungi incertae sedis</taxon>
        <taxon>Chytridiomycota</taxon>
        <taxon>Chytridiomycota incertae sedis</taxon>
        <taxon>Chytridiomycetes</taxon>
        <taxon>Chytridiales</taxon>
        <taxon>Chytriomycetaceae</taxon>
        <taxon>Physocladia</taxon>
    </lineage>
</organism>
<feature type="compositionally biased region" description="Polar residues" evidence="1">
    <location>
        <begin position="876"/>
        <end position="885"/>
    </location>
</feature>
<feature type="compositionally biased region" description="Basic and acidic residues" evidence="1">
    <location>
        <begin position="159"/>
        <end position="175"/>
    </location>
</feature>
<feature type="compositionally biased region" description="Low complexity" evidence="1">
    <location>
        <begin position="823"/>
        <end position="863"/>
    </location>
</feature>
<feature type="compositionally biased region" description="Basic and acidic residues" evidence="1">
    <location>
        <begin position="776"/>
        <end position="785"/>
    </location>
</feature>
<feature type="compositionally biased region" description="Polar residues" evidence="1">
    <location>
        <begin position="147"/>
        <end position="158"/>
    </location>
</feature>
<proteinExistence type="predicted"/>
<evidence type="ECO:0000313" key="3">
    <source>
        <dbReference type="Proteomes" id="UP001211907"/>
    </source>
</evidence>
<name>A0AAD5XIN0_9FUNG</name>
<feature type="region of interest" description="Disordered" evidence="1">
    <location>
        <begin position="984"/>
        <end position="1034"/>
    </location>
</feature>
<feature type="compositionally biased region" description="Polar residues" evidence="1">
    <location>
        <begin position="404"/>
        <end position="416"/>
    </location>
</feature>
<feature type="compositionally biased region" description="Polar residues" evidence="1">
    <location>
        <begin position="1008"/>
        <end position="1017"/>
    </location>
</feature>
<feature type="compositionally biased region" description="Polar residues" evidence="1">
    <location>
        <begin position="703"/>
        <end position="719"/>
    </location>
</feature>
<feature type="region of interest" description="Disordered" evidence="1">
    <location>
        <begin position="822"/>
        <end position="890"/>
    </location>
</feature>
<accession>A0AAD5XIN0</accession>
<feature type="compositionally biased region" description="Low complexity" evidence="1">
    <location>
        <begin position="535"/>
        <end position="554"/>
    </location>
</feature>
<feature type="region of interest" description="Disordered" evidence="1">
    <location>
        <begin position="703"/>
        <end position="726"/>
    </location>
</feature>
<protein>
    <submittedName>
        <fullName evidence="2">Uncharacterized protein</fullName>
    </submittedName>
</protein>
<feature type="compositionally biased region" description="Polar residues" evidence="1">
    <location>
        <begin position="586"/>
        <end position="628"/>
    </location>
</feature>
<comment type="caution">
    <text evidence="2">The sequence shown here is derived from an EMBL/GenBank/DDBJ whole genome shotgun (WGS) entry which is preliminary data.</text>
</comment>
<feature type="compositionally biased region" description="Polar residues" evidence="1">
    <location>
        <begin position="369"/>
        <end position="378"/>
    </location>
</feature>
<reference evidence="2" key="1">
    <citation type="submission" date="2020-05" db="EMBL/GenBank/DDBJ databases">
        <title>Phylogenomic resolution of chytrid fungi.</title>
        <authorList>
            <person name="Stajich J.E."/>
            <person name="Amses K."/>
            <person name="Simmons R."/>
            <person name="Seto K."/>
            <person name="Myers J."/>
            <person name="Bonds A."/>
            <person name="Quandt C.A."/>
            <person name="Barry K."/>
            <person name="Liu P."/>
            <person name="Grigoriev I."/>
            <person name="Longcore J.E."/>
            <person name="James T.Y."/>
        </authorList>
    </citation>
    <scope>NUCLEOTIDE SEQUENCE</scope>
    <source>
        <strain evidence="2">JEL0513</strain>
    </source>
</reference>
<feature type="region of interest" description="Disordered" evidence="1">
    <location>
        <begin position="775"/>
        <end position="794"/>
    </location>
</feature>
<dbReference type="EMBL" id="JADGJH010000004">
    <property type="protein sequence ID" value="KAJ3143143.1"/>
    <property type="molecule type" value="Genomic_DNA"/>
</dbReference>
<feature type="region of interest" description="Disordered" evidence="1">
    <location>
        <begin position="365"/>
        <end position="416"/>
    </location>
</feature>
<sequence length="1034" mass="113670">MDPNGNMSKTDSLAKSSNGRIELDLGQIDLDFDFKFADDLVTEAELEQDQRAETDLLGELNLKNQNELLVGGGKIVKHSSMAIESDILAAFESITNRQRETLTSTFLSPVEQTLQPTKPASIVFRPPHSPLRSKGKSIYNRPKPTPLKSTSALTNSFSTRKEPEKRDSKQSREEREIETIINADFSVTAPHNNNAVNGLVTMPYRSEEMNEKTIVPTVSSSFSSQQTRKSISLSHNSSVPLSDRNLPSATAAILQIEDELKVTPYQEPTLPLSPTVDNSYRRSNLGLVENARMSKKTHRDSHCSEMSEGNSQNSEKIADDFQSPENTDNGKIQEQKKETSTYFSALTLSSWTKKNKKATLLLSPRRVSSAKTESQGSMFQLFRKKEQRSSMPPQRTDSGHGQENRNGYSASYSDYPNDISKNSGVGEYEGRGEYVSRLDPKGGVNFSSSNGRIEFELNASGIGFEENIFSQDVLGALDLSPNSHASVNSKPVSVLLPTSSSKENKHLSMSIENDILAAFEFISRGEDFPDRKTEASMSTSVSTPASSSLSASSSGMIGPTTGLLTKSIYGRSKPAPSVPQLKFGSAPQSESRYTSSYSAQQQSVYPSPSLQVKTQGVSATPAKASSQPAPVPKFNRSQKQATLKNQEFDLEISREAEQARKIELAKAIYFRENGGNSEALSTEVGDDGIRKSRNNIQRQRLQLSKPQTSFAETVNSSGESDSDDQVLGRFQQPASISKNIGFIDKRSNSAQSISNLHQPNGNTLKKDTSFLVRNGRRSESQEQKTNRPGSIRSLNGIALGTEHADISTNSILVNSPVLPDYLQTSPQQYQPHSQQHQQQPQYQHFTQLQQQQQQQLLQQLQQSRAKSPLSPPMSAKVQSQTTSPMSLPVGVVNPTTLAHLQHQAQVKQLTEAQILQQQQQNAMMTYLAQMAVVQQTQMAALLAQQQQQQHQAILQQQQPASVVVGVARALDTPAGLALKGIAGVPEERKKKKHHSHKKALKEDETREPLSSTQPENGTKNEDDAGGNVVIEEKA</sequence>
<feature type="compositionally biased region" description="Basic residues" evidence="1">
    <location>
        <begin position="989"/>
        <end position="999"/>
    </location>
</feature>
<evidence type="ECO:0000313" key="2">
    <source>
        <dbReference type="EMBL" id="KAJ3143143.1"/>
    </source>
</evidence>
<feature type="region of interest" description="Disordered" evidence="1">
    <location>
        <begin position="292"/>
        <end position="337"/>
    </location>
</feature>
<feature type="region of interest" description="Disordered" evidence="1">
    <location>
        <begin position="120"/>
        <end position="175"/>
    </location>
</feature>
<evidence type="ECO:0000256" key="1">
    <source>
        <dbReference type="SAM" id="MobiDB-lite"/>
    </source>
</evidence>
<feature type="region of interest" description="Disordered" evidence="1">
    <location>
        <begin position="530"/>
        <end position="639"/>
    </location>
</feature>
<dbReference type="Proteomes" id="UP001211907">
    <property type="component" value="Unassembled WGS sequence"/>
</dbReference>